<keyword evidence="5" id="KW-0378">Hydrolase</keyword>
<dbReference type="Proteomes" id="UP000324595">
    <property type="component" value="Unassembled WGS sequence"/>
</dbReference>
<evidence type="ECO:0000256" key="3">
    <source>
        <dbReference type="ARBA" id="ARBA00011897"/>
    </source>
</evidence>
<keyword evidence="10" id="KW-1185">Reference proteome</keyword>
<evidence type="ECO:0000259" key="7">
    <source>
        <dbReference type="Pfam" id="PF00326"/>
    </source>
</evidence>
<comment type="caution">
    <text evidence="9">The sequence shown here is derived from an EMBL/GenBank/DDBJ whole genome shotgun (WGS) entry which is preliminary data.</text>
</comment>
<dbReference type="PROSITE" id="PS51257">
    <property type="entry name" value="PROKAR_LIPOPROTEIN"/>
    <property type="match status" value="1"/>
</dbReference>
<dbReference type="GO" id="GO:0006508">
    <property type="term" value="P:proteolysis"/>
    <property type="evidence" value="ECO:0007669"/>
    <property type="project" value="UniProtKB-KW"/>
</dbReference>
<dbReference type="Gene3D" id="3.40.50.1820">
    <property type="entry name" value="alpha/beta hydrolase"/>
    <property type="match status" value="1"/>
</dbReference>
<dbReference type="PANTHER" id="PTHR42881:SF2">
    <property type="entry name" value="PROLYL ENDOPEPTIDASE"/>
    <property type="match status" value="1"/>
</dbReference>
<evidence type="ECO:0000256" key="1">
    <source>
        <dbReference type="ARBA" id="ARBA00001070"/>
    </source>
</evidence>
<dbReference type="OrthoDB" id="9801421at2"/>
<accession>A0A5D3YIQ9</accession>
<proteinExistence type="inferred from homology"/>
<evidence type="ECO:0000256" key="6">
    <source>
        <dbReference type="ARBA" id="ARBA00022825"/>
    </source>
</evidence>
<dbReference type="EC" id="3.4.21.26" evidence="3"/>
<dbReference type="AlphaFoldDB" id="A0A5D3YIQ9"/>
<organism evidence="9 10">
    <name type="scientific">Fodinibius salinus</name>
    <dbReference type="NCBI Taxonomy" id="860790"/>
    <lineage>
        <taxon>Bacteria</taxon>
        <taxon>Pseudomonadati</taxon>
        <taxon>Balneolota</taxon>
        <taxon>Balneolia</taxon>
        <taxon>Balneolales</taxon>
        <taxon>Balneolaceae</taxon>
        <taxon>Fodinibius</taxon>
    </lineage>
</organism>
<evidence type="ECO:0000313" key="9">
    <source>
        <dbReference type="EMBL" id="TYP92194.1"/>
    </source>
</evidence>
<reference evidence="9 10" key="1">
    <citation type="submission" date="2019-07" db="EMBL/GenBank/DDBJ databases">
        <title>Genomic Encyclopedia of Archaeal and Bacterial Type Strains, Phase II (KMG-II): from individual species to whole genera.</title>
        <authorList>
            <person name="Goeker M."/>
        </authorList>
    </citation>
    <scope>NUCLEOTIDE SEQUENCE [LARGE SCALE GENOMIC DNA]</scope>
    <source>
        <strain evidence="9 10">DSM 21935</strain>
    </source>
</reference>
<dbReference type="PANTHER" id="PTHR42881">
    <property type="entry name" value="PROLYL ENDOPEPTIDASE"/>
    <property type="match status" value="1"/>
</dbReference>
<dbReference type="Pfam" id="PF00326">
    <property type="entry name" value="Peptidase_S9"/>
    <property type="match status" value="1"/>
</dbReference>
<evidence type="ECO:0000256" key="4">
    <source>
        <dbReference type="ARBA" id="ARBA00022670"/>
    </source>
</evidence>
<dbReference type="GO" id="GO:0004252">
    <property type="term" value="F:serine-type endopeptidase activity"/>
    <property type="evidence" value="ECO:0007669"/>
    <property type="project" value="UniProtKB-EC"/>
</dbReference>
<evidence type="ECO:0000256" key="5">
    <source>
        <dbReference type="ARBA" id="ARBA00022801"/>
    </source>
</evidence>
<comment type="similarity">
    <text evidence="2">Belongs to the peptidase S9A family.</text>
</comment>
<dbReference type="InterPro" id="IPR029058">
    <property type="entry name" value="AB_hydrolase_fold"/>
</dbReference>
<dbReference type="GO" id="GO:0070012">
    <property type="term" value="F:oligopeptidase activity"/>
    <property type="evidence" value="ECO:0007669"/>
    <property type="project" value="TreeGrafter"/>
</dbReference>
<dbReference type="Gene3D" id="2.130.10.120">
    <property type="entry name" value="Prolyl oligopeptidase, N-terminal domain"/>
    <property type="match status" value="1"/>
</dbReference>
<comment type="catalytic activity">
    <reaction evidence="1">
        <text>Hydrolysis of Pro-|-Xaa &gt;&gt; Ala-|-Xaa in oligopeptides.</text>
        <dbReference type="EC" id="3.4.21.26"/>
    </reaction>
</comment>
<dbReference type="InterPro" id="IPR002470">
    <property type="entry name" value="Peptidase_S9A"/>
</dbReference>
<dbReference type="PRINTS" id="PR00862">
    <property type="entry name" value="PROLIGOPTASE"/>
</dbReference>
<dbReference type="Pfam" id="PF02897">
    <property type="entry name" value="Peptidase_S9_N"/>
    <property type="match status" value="1"/>
</dbReference>
<evidence type="ECO:0000259" key="8">
    <source>
        <dbReference type="Pfam" id="PF02897"/>
    </source>
</evidence>
<feature type="domain" description="Peptidase S9 prolyl oligopeptidase catalytic" evidence="7">
    <location>
        <begin position="494"/>
        <end position="708"/>
    </location>
</feature>
<dbReference type="RefSeq" id="WP_148899751.1">
    <property type="nucleotide sequence ID" value="NZ_VNHY01000004.1"/>
</dbReference>
<dbReference type="InterPro" id="IPR051167">
    <property type="entry name" value="Prolyl_oligopep/macrocyclase"/>
</dbReference>
<feature type="domain" description="Peptidase S9A N-terminal" evidence="8">
    <location>
        <begin position="34"/>
        <end position="436"/>
    </location>
</feature>
<name>A0A5D3YIQ9_9BACT</name>
<dbReference type="FunFam" id="3.40.50.1820:FF:000005">
    <property type="entry name" value="Prolyl endopeptidase"/>
    <property type="match status" value="1"/>
</dbReference>
<dbReference type="InterPro" id="IPR023302">
    <property type="entry name" value="Pept_S9A_N"/>
</dbReference>
<keyword evidence="6" id="KW-0720">Serine protease</keyword>
<dbReference type="EMBL" id="VNHY01000004">
    <property type="protein sequence ID" value="TYP92194.1"/>
    <property type="molecule type" value="Genomic_DNA"/>
</dbReference>
<keyword evidence="4" id="KW-0645">Protease</keyword>
<dbReference type="GO" id="GO:0005829">
    <property type="term" value="C:cytosol"/>
    <property type="evidence" value="ECO:0007669"/>
    <property type="project" value="TreeGrafter"/>
</dbReference>
<protein>
    <recommendedName>
        <fullName evidence="3">prolyl oligopeptidase</fullName>
        <ecNumber evidence="3">3.4.21.26</ecNumber>
    </recommendedName>
</protein>
<dbReference type="InterPro" id="IPR002471">
    <property type="entry name" value="Pept_S9_AS"/>
</dbReference>
<gene>
    <name evidence="9" type="ORF">LX73_2447</name>
</gene>
<sequence length="713" mass="80373">MQSKIRLPFFLVIVAFVFSCTQQKGPSASDIQYPDTKKVDTVDTYFSTEVADPYRWLEDDNAKETEAWVKAQNNVTFSYLNDIPFRDEVKKTVKTLINHEKVSAPDKHGNYYYYYKNDGLQDQDVYYRTKDLESDKEEVFLNPNNFSEDGTISMAGTSFSNDGSLMTYLISDGGSDWRKAITLNTETKEVVGDTLTDLKFTGISWKGTNGFYYSSYERPKEGEALTAANKNQKVYFHEIGTPQSEDRIVFGDDIQRRGISANLTEDERFLVLSPWKGTSGNELYVKDLESPNSDFVQLVDNFENNHSIIHSEGNRLLIYTNLGAENYRIAETTIDNPKPKDWETLIPQKEHVLNSASSAGGYLFLNYLEDAKSKVQQFTLEGKHVRDIDLPAIGSAGGFGGESEDTELYYTFTSFTYPSTVFRYDIESGTSELYEQPDVAFDPDQYETKQVFYESKDGTEVPMFIVHKKGVELDGDNPTLLYGYGGFNISLTPSFSTRWMSWLEMGGVFAMANLRGGGEYGESWHKAGIKMQKQNVFDDFIAAGEYLKAEDYTNPEKLAIMGGSNGGLLVGATMTQRPDLAKVAIPQVGVLDMLRYHKFTIGAAWASDYGRADDSKEMFEYLYGYSPYHNLEEGTSYPATLITTADHDDRVVPAHSFKFAARLQEYHTGETPVLIRIETRAGHGAGTPTSKTIKQLTDIFSFTFYNMNEEPGN</sequence>
<evidence type="ECO:0000313" key="10">
    <source>
        <dbReference type="Proteomes" id="UP000324595"/>
    </source>
</evidence>
<dbReference type="PROSITE" id="PS00708">
    <property type="entry name" value="PRO_ENDOPEP_SER"/>
    <property type="match status" value="1"/>
</dbReference>
<dbReference type="SUPFAM" id="SSF50993">
    <property type="entry name" value="Peptidase/esterase 'gauge' domain"/>
    <property type="match status" value="1"/>
</dbReference>
<evidence type="ECO:0000256" key="2">
    <source>
        <dbReference type="ARBA" id="ARBA00005228"/>
    </source>
</evidence>
<dbReference type="SUPFAM" id="SSF53474">
    <property type="entry name" value="alpha/beta-Hydrolases"/>
    <property type="match status" value="1"/>
</dbReference>
<dbReference type="InterPro" id="IPR001375">
    <property type="entry name" value="Peptidase_S9_cat"/>
</dbReference>